<gene>
    <name evidence="16" type="ORF">FYJ29_07485</name>
</gene>
<dbReference type="Pfam" id="PF07715">
    <property type="entry name" value="Plug"/>
    <property type="match status" value="1"/>
</dbReference>
<dbReference type="GO" id="GO:0009279">
    <property type="term" value="C:cell outer membrane"/>
    <property type="evidence" value="ECO:0007669"/>
    <property type="project" value="UniProtKB-SubCell"/>
</dbReference>
<comment type="similarity">
    <text evidence="11 12">Belongs to the TonB-dependent receptor family.</text>
</comment>
<keyword evidence="3 11" id="KW-1134">Transmembrane beta strand</keyword>
<dbReference type="PANTHER" id="PTHR32552">
    <property type="entry name" value="FERRICHROME IRON RECEPTOR-RELATED"/>
    <property type="match status" value="1"/>
</dbReference>
<evidence type="ECO:0000259" key="14">
    <source>
        <dbReference type="Pfam" id="PF00593"/>
    </source>
</evidence>
<keyword evidence="16" id="KW-0675">Receptor</keyword>
<dbReference type="GO" id="GO:0006826">
    <property type="term" value="P:iron ion transport"/>
    <property type="evidence" value="ECO:0007669"/>
    <property type="project" value="UniProtKB-KW"/>
</dbReference>
<dbReference type="Pfam" id="PF00593">
    <property type="entry name" value="TonB_dep_Rec_b-barrel"/>
    <property type="match status" value="1"/>
</dbReference>
<organism evidence="16 17">
    <name type="scientific">Sodaliphilus pleomorphus</name>
    <dbReference type="NCBI Taxonomy" id="2606626"/>
    <lineage>
        <taxon>Bacteria</taxon>
        <taxon>Pseudomonadati</taxon>
        <taxon>Bacteroidota</taxon>
        <taxon>Bacteroidia</taxon>
        <taxon>Bacteroidales</taxon>
        <taxon>Muribaculaceae</taxon>
        <taxon>Sodaliphilus</taxon>
    </lineage>
</organism>
<dbReference type="PANTHER" id="PTHR32552:SF81">
    <property type="entry name" value="TONB-DEPENDENT OUTER MEMBRANE RECEPTOR"/>
    <property type="match status" value="1"/>
</dbReference>
<evidence type="ECO:0000313" key="16">
    <source>
        <dbReference type="EMBL" id="MSS17596.1"/>
    </source>
</evidence>
<feature type="signal peptide" evidence="13">
    <location>
        <begin position="1"/>
        <end position="24"/>
    </location>
</feature>
<proteinExistence type="inferred from homology"/>
<dbReference type="InterPro" id="IPR012910">
    <property type="entry name" value="Plug_dom"/>
</dbReference>
<evidence type="ECO:0000256" key="13">
    <source>
        <dbReference type="SAM" id="SignalP"/>
    </source>
</evidence>
<sequence length="755" mass="84825">MKYRRKIGVLIMLWAVCNGTAALAAMEPADSAASTLEPDTRHVTLQEVTVTAIKQTSDLRTQATAVTTIGRKEIERNHIVSTKTAACMVPNFFIPDYGSRMTSTIYVRGLGARIDQPAMGLNIDNIPVMCKENYDVDLLDISRIEMLRGPQSTLYGRNAMGGLMNVYTLSPLSYQGTRLLAEYGSHNAVKLGASTYNLVSNNLGLSGSFYYTSTDGEFRNDYNGKKVDWEHQGSLRLKADWQVSPSMRIANVLSGSTNRQGGYPYEYTATGKIAYNDTCFYKRTSVLDGLTVEKRFDTFTLSSITSYQYIDDNMTLDQDFTPDPYFTLTQKRRENAITQDLIARHKSNGYECITGLFGFYRHYNMDAPVTFKDTGIARLIEEHVNAATPSYPVAWDSREFVLGSNFKNDNWGTAFYHQSSYDWHNFTVAAGARVDYEKSTLRYHSHTATGYNIVDAAAGTLYAHEAVNIDESGKLHKDFLQVLPKISLTYRLHGKAWHTIYASVAKGYKAGGFNTQMFSDVLQQKLMRFMGIGSSYDIDKIVGYKPEKAWNYELGGHFECWEQRVKSDIDVFYLDCRDRQLTVFPDGTTTGRVMTNAGKTRSWGAEVTMTVTPWANTGLTVNYGYCNAKFKNYNDGKADYKGNYVPYSPSNTLYVDAYHTIDLDRGSKVFNTLTLDANMSAAGPIYWNEANSLKQPFYALLGASATLAGQHYSLEVWGRNLTDTKYSTFYFVSIKHEFLQRGRGFALGATLRVNL</sequence>
<keyword evidence="5 11" id="KW-0812">Transmembrane</keyword>
<keyword evidence="4" id="KW-0410">Iron transport</keyword>
<dbReference type="Gene3D" id="2.40.170.20">
    <property type="entry name" value="TonB-dependent receptor, beta-barrel domain"/>
    <property type="match status" value="1"/>
</dbReference>
<evidence type="ECO:0000256" key="10">
    <source>
        <dbReference type="ARBA" id="ARBA00023237"/>
    </source>
</evidence>
<comment type="subcellular location">
    <subcellularLocation>
        <location evidence="1 11">Cell outer membrane</location>
        <topology evidence="1 11">Multi-pass membrane protein</topology>
    </subcellularLocation>
</comment>
<evidence type="ECO:0000256" key="3">
    <source>
        <dbReference type="ARBA" id="ARBA00022452"/>
    </source>
</evidence>
<protein>
    <submittedName>
        <fullName evidence="16">TonB-dependent receptor</fullName>
    </submittedName>
</protein>
<keyword evidence="8 12" id="KW-0798">TonB box</keyword>
<evidence type="ECO:0000259" key="15">
    <source>
        <dbReference type="Pfam" id="PF07715"/>
    </source>
</evidence>
<keyword evidence="10 11" id="KW-0998">Cell outer membrane</keyword>
<dbReference type="SUPFAM" id="SSF56935">
    <property type="entry name" value="Porins"/>
    <property type="match status" value="1"/>
</dbReference>
<evidence type="ECO:0000256" key="6">
    <source>
        <dbReference type="ARBA" id="ARBA00023004"/>
    </source>
</evidence>
<dbReference type="InterPro" id="IPR039426">
    <property type="entry name" value="TonB-dep_rcpt-like"/>
</dbReference>
<evidence type="ECO:0000256" key="7">
    <source>
        <dbReference type="ARBA" id="ARBA00023065"/>
    </source>
</evidence>
<keyword evidence="7" id="KW-0406">Ion transport</keyword>
<evidence type="ECO:0000256" key="8">
    <source>
        <dbReference type="ARBA" id="ARBA00023077"/>
    </source>
</evidence>
<accession>A0A6L5XEB7</accession>
<feature type="chain" id="PRO_5026868304" evidence="13">
    <location>
        <begin position="25"/>
        <end position="755"/>
    </location>
</feature>
<name>A0A6L5XEB7_9BACT</name>
<keyword evidence="9 11" id="KW-0472">Membrane</keyword>
<keyword evidence="2 11" id="KW-0813">Transport</keyword>
<keyword evidence="6" id="KW-0408">Iron</keyword>
<feature type="domain" description="TonB-dependent receptor-like beta-barrel" evidence="14">
    <location>
        <begin position="205"/>
        <end position="721"/>
    </location>
</feature>
<evidence type="ECO:0000256" key="9">
    <source>
        <dbReference type="ARBA" id="ARBA00023136"/>
    </source>
</evidence>
<reference evidence="16 17" key="1">
    <citation type="submission" date="2019-08" db="EMBL/GenBank/DDBJ databases">
        <title>In-depth cultivation of the pig gut microbiome towards novel bacterial diversity and tailored functional studies.</title>
        <authorList>
            <person name="Wylensek D."/>
            <person name="Hitch T.C.A."/>
            <person name="Clavel T."/>
        </authorList>
    </citation>
    <scope>NUCLEOTIDE SEQUENCE [LARGE SCALE GENOMIC DNA]</scope>
    <source>
        <strain evidence="16 17">Oil-RF-744-WCA-WT-10</strain>
    </source>
</reference>
<evidence type="ECO:0000313" key="17">
    <source>
        <dbReference type="Proteomes" id="UP000483362"/>
    </source>
</evidence>
<evidence type="ECO:0000256" key="11">
    <source>
        <dbReference type="PROSITE-ProRule" id="PRU01360"/>
    </source>
</evidence>
<keyword evidence="13" id="KW-0732">Signal</keyword>
<evidence type="ECO:0000256" key="2">
    <source>
        <dbReference type="ARBA" id="ARBA00022448"/>
    </source>
</evidence>
<evidence type="ECO:0000256" key="4">
    <source>
        <dbReference type="ARBA" id="ARBA00022496"/>
    </source>
</evidence>
<evidence type="ECO:0000256" key="12">
    <source>
        <dbReference type="RuleBase" id="RU003357"/>
    </source>
</evidence>
<dbReference type="InterPro" id="IPR036942">
    <property type="entry name" value="Beta-barrel_TonB_sf"/>
</dbReference>
<feature type="domain" description="TonB-dependent receptor plug" evidence="15">
    <location>
        <begin position="59"/>
        <end position="162"/>
    </location>
</feature>
<evidence type="ECO:0000256" key="1">
    <source>
        <dbReference type="ARBA" id="ARBA00004571"/>
    </source>
</evidence>
<dbReference type="AlphaFoldDB" id="A0A6L5XEB7"/>
<evidence type="ECO:0000256" key="5">
    <source>
        <dbReference type="ARBA" id="ARBA00022692"/>
    </source>
</evidence>
<dbReference type="RefSeq" id="WP_154328567.1">
    <property type="nucleotide sequence ID" value="NZ_CP045696.1"/>
</dbReference>
<keyword evidence="17" id="KW-1185">Reference proteome</keyword>
<dbReference type="Proteomes" id="UP000483362">
    <property type="component" value="Unassembled WGS sequence"/>
</dbReference>
<dbReference type="EMBL" id="VULT01000010">
    <property type="protein sequence ID" value="MSS17596.1"/>
    <property type="molecule type" value="Genomic_DNA"/>
</dbReference>
<dbReference type="PROSITE" id="PS52016">
    <property type="entry name" value="TONB_DEPENDENT_REC_3"/>
    <property type="match status" value="1"/>
</dbReference>
<dbReference type="InterPro" id="IPR000531">
    <property type="entry name" value="Beta-barrel_TonB"/>
</dbReference>
<comment type="caution">
    <text evidence="16">The sequence shown here is derived from an EMBL/GenBank/DDBJ whole genome shotgun (WGS) entry which is preliminary data.</text>
</comment>